<dbReference type="InterPro" id="IPR036388">
    <property type="entry name" value="WH-like_DNA-bd_sf"/>
</dbReference>
<dbReference type="Ensembl" id="ENSGMOT00000031852.1">
    <property type="protein sequence ID" value="ENSGMOP00000036770.1"/>
    <property type="gene ID" value="ENSGMOG00000028394.1"/>
</dbReference>
<dbReference type="GO" id="GO:0000786">
    <property type="term" value="C:nucleosome"/>
    <property type="evidence" value="ECO:0007669"/>
    <property type="project" value="InterPro"/>
</dbReference>
<dbReference type="GO" id="GO:0005634">
    <property type="term" value="C:nucleus"/>
    <property type="evidence" value="ECO:0007669"/>
    <property type="project" value="UniProtKB-SubCell"/>
</dbReference>
<comment type="similarity">
    <text evidence="2">Belongs to the histone H1/H5 family.</text>
</comment>
<evidence type="ECO:0000256" key="1">
    <source>
        <dbReference type="ARBA" id="ARBA00023125"/>
    </source>
</evidence>
<sequence>MYRKKSPAKATKKKAKKVGPSVGDRIVKAVSASKERSGVSLPALKVLAADGYDVEKTPASRSPSEACWKREPWSTPKGIGASGSFKIAKVTEVYPGEDGHVRKLQLLISESALDDQGKRLTKQTYLARPIHKTVTLLEAE</sequence>
<dbReference type="InterPro" id="IPR036390">
    <property type="entry name" value="WH_DNA-bd_sf"/>
</dbReference>
<feature type="region of interest" description="Disordered" evidence="3">
    <location>
        <begin position="1"/>
        <end position="20"/>
    </location>
</feature>
<comment type="subcellular location">
    <subcellularLocation>
        <location evidence="2">Nucleus</location>
    </subcellularLocation>
</comment>
<feature type="domain" description="H15" evidence="4">
    <location>
        <begin position="20"/>
        <end position="88"/>
    </location>
</feature>
<dbReference type="Proteomes" id="UP000694546">
    <property type="component" value="Chromosome 21"/>
</dbReference>
<organism evidence="5 6">
    <name type="scientific">Gadus morhua</name>
    <name type="common">Atlantic cod</name>
    <dbReference type="NCBI Taxonomy" id="8049"/>
    <lineage>
        <taxon>Eukaryota</taxon>
        <taxon>Metazoa</taxon>
        <taxon>Chordata</taxon>
        <taxon>Craniata</taxon>
        <taxon>Vertebrata</taxon>
        <taxon>Euteleostomi</taxon>
        <taxon>Actinopterygii</taxon>
        <taxon>Neopterygii</taxon>
        <taxon>Teleostei</taxon>
        <taxon>Neoteleostei</taxon>
        <taxon>Acanthomorphata</taxon>
        <taxon>Zeiogadaria</taxon>
        <taxon>Gadariae</taxon>
        <taxon>Gadiformes</taxon>
        <taxon>Gadoidei</taxon>
        <taxon>Gadidae</taxon>
        <taxon>Gadus</taxon>
    </lineage>
</organism>
<dbReference type="SUPFAM" id="SSF46785">
    <property type="entry name" value="Winged helix' DNA-binding domain"/>
    <property type="match status" value="1"/>
</dbReference>
<evidence type="ECO:0000313" key="5">
    <source>
        <dbReference type="Ensembl" id="ENSGMOP00000036770.1"/>
    </source>
</evidence>
<keyword evidence="1 2" id="KW-0238">DNA-binding</keyword>
<protein>
    <recommendedName>
        <fullName evidence="4">H15 domain-containing protein</fullName>
    </recommendedName>
</protein>
<evidence type="ECO:0000256" key="2">
    <source>
        <dbReference type="RuleBase" id="RU003894"/>
    </source>
</evidence>
<keyword evidence="2" id="KW-0539">Nucleus</keyword>
<reference evidence="5" key="1">
    <citation type="submission" date="2025-08" db="UniProtKB">
        <authorList>
            <consortium name="Ensembl"/>
        </authorList>
    </citation>
    <scope>IDENTIFICATION</scope>
</reference>
<proteinExistence type="inferred from homology"/>
<dbReference type="InterPro" id="IPR005818">
    <property type="entry name" value="Histone_H1/H5_H15"/>
</dbReference>
<reference evidence="5" key="2">
    <citation type="submission" date="2025-09" db="UniProtKB">
        <authorList>
            <consortium name="Ensembl"/>
        </authorList>
    </citation>
    <scope>IDENTIFICATION</scope>
</reference>
<dbReference type="Pfam" id="PF00538">
    <property type="entry name" value="Linker_histone"/>
    <property type="match status" value="1"/>
</dbReference>
<feature type="compositionally biased region" description="Basic residues" evidence="3">
    <location>
        <begin position="1"/>
        <end position="17"/>
    </location>
</feature>
<evidence type="ECO:0000256" key="3">
    <source>
        <dbReference type="SAM" id="MobiDB-lite"/>
    </source>
</evidence>
<keyword evidence="2" id="KW-0158">Chromosome</keyword>
<accession>A0A8C5AX15</accession>
<dbReference type="PRINTS" id="PR00624">
    <property type="entry name" value="HISTONEH5"/>
</dbReference>
<dbReference type="Gene3D" id="1.10.10.10">
    <property type="entry name" value="Winged helix-like DNA-binding domain superfamily/Winged helix DNA-binding domain"/>
    <property type="match status" value="1"/>
</dbReference>
<dbReference type="AlphaFoldDB" id="A0A8C5AX15"/>
<dbReference type="GO" id="GO:0030527">
    <property type="term" value="F:structural constituent of chromatin"/>
    <property type="evidence" value="ECO:0007669"/>
    <property type="project" value="InterPro"/>
</dbReference>
<dbReference type="InterPro" id="IPR005819">
    <property type="entry name" value="H1/H5"/>
</dbReference>
<keyword evidence="6" id="KW-1185">Reference proteome</keyword>
<dbReference type="GO" id="GO:0006334">
    <property type="term" value="P:nucleosome assembly"/>
    <property type="evidence" value="ECO:0007669"/>
    <property type="project" value="InterPro"/>
</dbReference>
<dbReference type="GO" id="GO:0003677">
    <property type="term" value="F:DNA binding"/>
    <property type="evidence" value="ECO:0007669"/>
    <property type="project" value="UniProtKB-KW"/>
</dbReference>
<evidence type="ECO:0000313" key="6">
    <source>
        <dbReference type="Proteomes" id="UP000694546"/>
    </source>
</evidence>
<name>A0A8C5AX15_GADMO</name>
<evidence type="ECO:0000259" key="4">
    <source>
        <dbReference type="Pfam" id="PF00538"/>
    </source>
</evidence>